<comment type="caution">
    <text evidence="12">The sequence shown here is derived from an EMBL/GenBank/DDBJ whole genome shotgun (WGS) entry which is preliminary data.</text>
</comment>
<evidence type="ECO:0000256" key="10">
    <source>
        <dbReference type="ARBA" id="ARBA00023180"/>
    </source>
</evidence>
<dbReference type="PANTHER" id="PTHR11214:SF314">
    <property type="entry name" value="HEXOSYLTRANSFERASE"/>
    <property type="match status" value="1"/>
</dbReference>
<dbReference type="EC" id="2.4.1.-" evidence="11"/>
<dbReference type="GO" id="GO:0006493">
    <property type="term" value="P:protein O-linked glycosylation"/>
    <property type="evidence" value="ECO:0007669"/>
    <property type="project" value="TreeGrafter"/>
</dbReference>
<dbReference type="PANTHER" id="PTHR11214">
    <property type="entry name" value="BETA-1,3-N-ACETYLGLUCOSAMINYLTRANSFERASE"/>
    <property type="match status" value="1"/>
</dbReference>
<evidence type="ECO:0000256" key="9">
    <source>
        <dbReference type="ARBA" id="ARBA00023136"/>
    </source>
</evidence>
<evidence type="ECO:0000256" key="7">
    <source>
        <dbReference type="ARBA" id="ARBA00022989"/>
    </source>
</evidence>
<dbReference type="OrthoDB" id="2139606at2759"/>
<name>A0A9D4BD04_DREPO</name>
<dbReference type="Proteomes" id="UP000828390">
    <property type="component" value="Unassembled WGS sequence"/>
</dbReference>
<dbReference type="Pfam" id="PF01762">
    <property type="entry name" value="Galactosyl_T"/>
    <property type="match status" value="1"/>
</dbReference>
<accession>A0A9D4BD04</accession>
<proteinExistence type="inferred from homology"/>
<evidence type="ECO:0000256" key="2">
    <source>
        <dbReference type="ARBA" id="ARBA00008661"/>
    </source>
</evidence>
<evidence type="ECO:0000256" key="1">
    <source>
        <dbReference type="ARBA" id="ARBA00004323"/>
    </source>
</evidence>
<keyword evidence="9 11" id="KW-0472">Membrane</keyword>
<keyword evidence="10" id="KW-0325">Glycoprotein</keyword>
<keyword evidence="13" id="KW-1185">Reference proteome</keyword>
<reference evidence="12" key="1">
    <citation type="journal article" date="2019" name="bioRxiv">
        <title>The Genome of the Zebra Mussel, Dreissena polymorpha: A Resource for Invasive Species Research.</title>
        <authorList>
            <person name="McCartney M.A."/>
            <person name="Auch B."/>
            <person name="Kono T."/>
            <person name="Mallez S."/>
            <person name="Zhang Y."/>
            <person name="Obille A."/>
            <person name="Becker A."/>
            <person name="Abrahante J.E."/>
            <person name="Garbe J."/>
            <person name="Badalamenti J.P."/>
            <person name="Herman A."/>
            <person name="Mangelson H."/>
            <person name="Liachko I."/>
            <person name="Sullivan S."/>
            <person name="Sone E.D."/>
            <person name="Koren S."/>
            <person name="Silverstein K.A.T."/>
            <person name="Beckman K.B."/>
            <person name="Gohl D.M."/>
        </authorList>
    </citation>
    <scope>NUCLEOTIDE SEQUENCE</scope>
    <source>
        <strain evidence="12">Duluth1</strain>
        <tissue evidence="12">Whole animal</tissue>
    </source>
</reference>
<evidence type="ECO:0000256" key="8">
    <source>
        <dbReference type="ARBA" id="ARBA00023034"/>
    </source>
</evidence>
<keyword evidence="3 11" id="KW-0328">Glycosyltransferase</keyword>
<evidence type="ECO:0000256" key="3">
    <source>
        <dbReference type="ARBA" id="ARBA00022676"/>
    </source>
</evidence>
<sequence>MNISHPYLNMHGTTTTLRACKCRLTARGLFLSFFTLIVVCFLFLLFESSISFYTLKAISITRQADTTNVSNHASYFNFTNSTVFKAIGPFQLPTTANSDLRFENKQNVRFDLEADIIKTTIASSQPHLPLNVTTYKKDAFVDLNLTRTESTTNGTIRNSTERQSECNNCFKHDFEYVIQNDHICDTLDTSEHIDLLIFVTTVHHNVLNRQTIRRTWLSYTNNNTANARHVFLLGKTAENSLQESVMRENEIYHDIVQETFIDSYNNLTYKTIMGFKWAATKCSNVKFVMKTDDDMWVNVPSIIKMLSGTGMANYLQTGLTGYCHQKASPIRDKRSKWYASFSSYPEEFFPGFCSGTGYMTSIKVVSDIYHVSPQVPFFHLEDVYVSLCVRRLGYLLKQTSGFLAGPSNICDYKKDNVLTVHQVTPSKLIEIWKQVCNPA</sequence>
<evidence type="ECO:0000313" key="12">
    <source>
        <dbReference type="EMBL" id="KAH3690683.1"/>
    </source>
</evidence>
<dbReference type="FunFam" id="3.90.550.50:FF:000001">
    <property type="entry name" value="Hexosyltransferase"/>
    <property type="match status" value="1"/>
</dbReference>
<keyword evidence="4" id="KW-0808">Transferase</keyword>
<evidence type="ECO:0000256" key="5">
    <source>
        <dbReference type="ARBA" id="ARBA00022692"/>
    </source>
</evidence>
<comment type="similarity">
    <text evidence="2 11">Belongs to the glycosyltransferase 31 family.</text>
</comment>
<protein>
    <recommendedName>
        <fullName evidence="11">Hexosyltransferase</fullName>
        <ecNumber evidence="11">2.4.1.-</ecNumber>
    </recommendedName>
</protein>
<keyword evidence="5 11" id="KW-0812">Transmembrane</keyword>
<dbReference type="GO" id="GO:0000139">
    <property type="term" value="C:Golgi membrane"/>
    <property type="evidence" value="ECO:0007669"/>
    <property type="project" value="UniProtKB-SubCell"/>
</dbReference>
<evidence type="ECO:0000256" key="4">
    <source>
        <dbReference type="ARBA" id="ARBA00022679"/>
    </source>
</evidence>
<dbReference type="GO" id="GO:0016758">
    <property type="term" value="F:hexosyltransferase activity"/>
    <property type="evidence" value="ECO:0007669"/>
    <property type="project" value="InterPro"/>
</dbReference>
<organism evidence="12 13">
    <name type="scientific">Dreissena polymorpha</name>
    <name type="common">Zebra mussel</name>
    <name type="synonym">Mytilus polymorpha</name>
    <dbReference type="NCBI Taxonomy" id="45954"/>
    <lineage>
        <taxon>Eukaryota</taxon>
        <taxon>Metazoa</taxon>
        <taxon>Spiralia</taxon>
        <taxon>Lophotrochozoa</taxon>
        <taxon>Mollusca</taxon>
        <taxon>Bivalvia</taxon>
        <taxon>Autobranchia</taxon>
        <taxon>Heteroconchia</taxon>
        <taxon>Euheterodonta</taxon>
        <taxon>Imparidentia</taxon>
        <taxon>Neoheterodontei</taxon>
        <taxon>Myida</taxon>
        <taxon>Dreissenoidea</taxon>
        <taxon>Dreissenidae</taxon>
        <taxon>Dreissena</taxon>
    </lineage>
</organism>
<evidence type="ECO:0000256" key="6">
    <source>
        <dbReference type="ARBA" id="ARBA00022968"/>
    </source>
</evidence>
<dbReference type="InterPro" id="IPR002659">
    <property type="entry name" value="Glyco_trans_31"/>
</dbReference>
<keyword evidence="6 11" id="KW-0735">Signal-anchor</keyword>
<keyword evidence="7 11" id="KW-1133">Transmembrane helix</keyword>
<gene>
    <name evidence="12" type="ORF">DPMN_190665</name>
</gene>
<reference evidence="12" key="2">
    <citation type="submission" date="2020-11" db="EMBL/GenBank/DDBJ databases">
        <authorList>
            <person name="McCartney M.A."/>
            <person name="Auch B."/>
            <person name="Kono T."/>
            <person name="Mallez S."/>
            <person name="Becker A."/>
            <person name="Gohl D.M."/>
            <person name="Silverstein K.A.T."/>
            <person name="Koren S."/>
            <person name="Bechman K.B."/>
            <person name="Herman A."/>
            <person name="Abrahante J.E."/>
            <person name="Garbe J."/>
        </authorList>
    </citation>
    <scope>NUCLEOTIDE SEQUENCE</scope>
    <source>
        <strain evidence="12">Duluth1</strain>
        <tissue evidence="12">Whole animal</tissue>
    </source>
</reference>
<comment type="subcellular location">
    <subcellularLocation>
        <location evidence="1 11">Golgi apparatus membrane</location>
        <topology evidence="1 11">Single-pass type II membrane protein</topology>
    </subcellularLocation>
</comment>
<dbReference type="AlphaFoldDB" id="A0A9D4BD04"/>
<keyword evidence="8 11" id="KW-0333">Golgi apparatus</keyword>
<dbReference type="EMBL" id="JAIWYP010000056">
    <property type="protein sequence ID" value="KAH3690683.1"/>
    <property type="molecule type" value="Genomic_DNA"/>
</dbReference>
<evidence type="ECO:0000256" key="11">
    <source>
        <dbReference type="RuleBase" id="RU363063"/>
    </source>
</evidence>
<feature type="transmembrane region" description="Helical" evidence="11">
    <location>
        <begin position="28"/>
        <end position="46"/>
    </location>
</feature>
<dbReference type="Gene3D" id="3.90.550.50">
    <property type="match status" value="1"/>
</dbReference>
<evidence type="ECO:0000313" key="13">
    <source>
        <dbReference type="Proteomes" id="UP000828390"/>
    </source>
</evidence>